<accession>A0ABX4YE02</accession>
<evidence type="ECO:0008006" key="3">
    <source>
        <dbReference type="Google" id="ProtNLM"/>
    </source>
</evidence>
<organism evidence="1 2">
    <name type="scientific">Leptospira inadai serovar Lyme</name>
    <dbReference type="NCBI Taxonomy" id="293084"/>
    <lineage>
        <taxon>Bacteria</taxon>
        <taxon>Pseudomonadati</taxon>
        <taxon>Spirochaetota</taxon>
        <taxon>Spirochaetia</taxon>
        <taxon>Leptospirales</taxon>
        <taxon>Leptospiraceae</taxon>
        <taxon>Leptospira</taxon>
    </lineage>
</organism>
<name>A0ABX4YE02_9LEPT</name>
<protein>
    <recommendedName>
        <fullName evidence="3">Lipoprotein</fullName>
    </recommendedName>
</protein>
<comment type="caution">
    <text evidence="1">The sequence shown here is derived from an EMBL/GenBank/DDBJ whole genome shotgun (WGS) entry which is preliminary data.</text>
</comment>
<dbReference type="NCBIfam" id="NF047443">
    <property type="entry name" value="CompRegAqLcpA"/>
    <property type="match status" value="1"/>
</dbReference>
<dbReference type="RefSeq" id="WP_020988365.1">
    <property type="nucleotide sequence ID" value="NZ_MCRM02000028.1"/>
</dbReference>
<dbReference type="EMBL" id="MCRM02000028">
    <property type="protein sequence ID" value="PNV72787.1"/>
    <property type="molecule type" value="Genomic_DNA"/>
</dbReference>
<evidence type="ECO:0000313" key="2">
    <source>
        <dbReference type="Proteomes" id="UP000094669"/>
    </source>
</evidence>
<dbReference type="PROSITE" id="PS51257">
    <property type="entry name" value="PROKAR_LIPOPROTEIN"/>
    <property type="match status" value="1"/>
</dbReference>
<reference evidence="1" key="1">
    <citation type="submission" date="2018-01" db="EMBL/GenBank/DDBJ databases">
        <title>Genomic characterization of Leptospira inadai serogroup Lyme isolated from captured rat in Brazil and comparative analysis with human reference strain.</title>
        <authorList>
            <person name="Moreno L.Z."/>
            <person name="Loureiro A.P."/>
            <person name="Miraglia F."/>
            <person name="Kremer F.S."/>
            <person name="Eslabao M.R."/>
            <person name="Dellagostin O.A."/>
            <person name="Lilenbaum W."/>
            <person name="Moreno A.M."/>
        </authorList>
    </citation>
    <scope>NUCLEOTIDE SEQUENCE [LARGE SCALE GENOMIC DNA]</scope>
    <source>
        <strain evidence="1">M34/99</strain>
    </source>
</reference>
<evidence type="ECO:0000313" key="1">
    <source>
        <dbReference type="EMBL" id="PNV72787.1"/>
    </source>
</evidence>
<keyword evidence="2" id="KW-1185">Reference proteome</keyword>
<dbReference type="Proteomes" id="UP000094669">
    <property type="component" value="Unassembled WGS sequence"/>
</dbReference>
<gene>
    <name evidence="1" type="ORF">BES34_018645</name>
</gene>
<sequence>MYFPWKNAKILTLLIFLASCEPAPLRVEKVELCDYFTRYGNCEEPTPLNRKYDVKIPNNKKPLTWEDLGNYLYFHARETPGFILRMNRKFTPEEQRGIRESYAAIYEFAGDRGKMEGFEVGEDWIGSFNYLGSMIKAKQKKENRLKLYPYETSLFPTDLEFSWTSPWFKGSTKTRIDFVYSVLPPEPKSTP</sequence>
<proteinExistence type="predicted"/>